<dbReference type="PANTHER" id="PTHR43065">
    <property type="entry name" value="SENSOR HISTIDINE KINASE"/>
    <property type="match status" value="1"/>
</dbReference>
<dbReference type="InterPro" id="IPR003661">
    <property type="entry name" value="HisK_dim/P_dom"/>
</dbReference>
<feature type="domain" description="Histidine kinase" evidence="12">
    <location>
        <begin position="470"/>
        <end position="694"/>
    </location>
</feature>
<evidence type="ECO:0000256" key="9">
    <source>
        <dbReference type="ARBA" id="ARBA00023012"/>
    </source>
</evidence>
<dbReference type="InterPro" id="IPR005467">
    <property type="entry name" value="His_kinase_dom"/>
</dbReference>
<dbReference type="InterPro" id="IPR036890">
    <property type="entry name" value="HATPase_C_sf"/>
</dbReference>
<dbReference type="SMART" id="SM00387">
    <property type="entry name" value="HATPase_c"/>
    <property type="match status" value="1"/>
</dbReference>
<evidence type="ECO:0000256" key="4">
    <source>
        <dbReference type="ARBA" id="ARBA00022553"/>
    </source>
</evidence>
<feature type="region of interest" description="Disordered" evidence="10">
    <location>
        <begin position="103"/>
        <end position="122"/>
    </location>
</feature>
<evidence type="ECO:0000256" key="1">
    <source>
        <dbReference type="ARBA" id="ARBA00000085"/>
    </source>
</evidence>
<evidence type="ECO:0000256" key="2">
    <source>
        <dbReference type="ARBA" id="ARBA00004370"/>
    </source>
</evidence>
<evidence type="ECO:0000259" key="12">
    <source>
        <dbReference type="PROSITE" id="PS50109"/>
    </source>
</evidence>
<keyword evidence="5" id="KW-0808">Transferase</keyword>
<evidence type="ECO:0000256" key="7">
    <source>
        <dbReference type="ARBA" id="ARBA00022777"/>
    </source>
</evidence>
<dbReference type="EC" id="2.7.13.3" evidence="3"/>
<dbReference type="AlphaFoldDB" id="M5U0T4"/>
<dbReference type="Pfam" id="PF00512">
    <property type="entry name" value="HisKA"/>
    <property type="match status" value="1"/>
</dbReference>
<dbReference type="SUPFAM" id="SSF55874">
    <property type="entry name" value="ATPase domain of HSP90 chaperone/DNA topoisomerase II/histidine kinase"/>
    <property type="match status" value="1"/>
</dbReference>
<keyword evidence="9" id="KW-0902">Two-component regulatory system</keyword>
<dbReference type="Pfam" id="PF02518">
    <property type="entry name" value="HATPase_c"/>
    <property type="match status" value="1"/>
</dbReference>
<dbReference type="GO" id="GO:0005524">
    <property type="term" value="F:ATP binding"/>
    <property type="evidence" value="ECO:0007669"/>
    <property type="project" value="UniProtKB-KW"/>
</dbReference>
<dbReference type="RefSeq" id="WP_008681287.1">
    <property type="nucleotide sequence ID" value="NZ_ANOH01000255.1"/>
</dbReference>
<name>M5U0T4_9BACT</name>
<dbReference type="InterPro" id="IPR003660">
    <property type="entry name" value="HAMP_dom"/>
</dbReference>
<evidence type="ECO:0000256" key="5">
    <source>
        <dbReference type="ARBA" id="ARBA00022679"/>
    </source>
</evidence>
<keyword evidence="11" id="KW-0472">Membrane</keyword>
<keyword evidence="11" id="KW-1133">Transmembrane helix</keyword>
<gene>
    <name evidence="14" type="ORF">RSSM_03697</name>
</gene>
<comment type="catalytic activity">
    <reaction evidence="1">
        <text>ATP + protein L-histidine = ADP + protein N-phospho-L-histidine.</text>
        <dbReference type="EC" id="2.7.13.3"/>
    </reaction>
</comment>
<comment type="caution">
    <text evidence="14">The sequence shown here is derived from an EMBL/GenBank/DDBJ whole genome shotgun (WGS) entry which is preliminary data.</text>
</comment>
<organism evidence="14 15">
    <name type="scientific">Rhodopirellula sallentina SM41</name>
    <dbReference type="NCBI Taxonomy" id="1263870"/>
    <lineage>
        <taxon>Bacteria</taxon>
        <taxon>Pseudomonadati</taxon>
        <taxon>Planctomycetota</taxon>
        <taxon>Planctomycetia</taxon>
        <taxon>Pirellulales</taxon>
        <taxon>Pirellulaceae</taxon>
        <taxon>Rhodopirellula</taxon>
    </lineage>
</organism>
<evidence type="ECO:0000259" key="13">
    <source>
        <dbReference type="PROSITE" id="PS50885"/>
    </source>
</evidence>
<evidence type="ECO:0000313" key="15">
    <source>
        <dbReference type="Proteomes" id="UP000011885"/>
    </source>
</evidence>
<dbReference type="InterPro" id="IPR003594">
    <property type="entry name" value="HATPase_dom"/>
</dbReference>
<accession>M5U0T4</accession>
<feature type="compositionally biased region" description="Polar residues" evidence="10">
    <location>
        <begin position="695"/>
        <end position="712"/>
    </location>
</feature>
<proteinExistence type="predicted"/>
<keyword evidence="6" id="KW-0547">Nucleotide-binding</keyword>
<dbReference type="PATRIC" id="fig|1263870.3.peg.3922"/>
<keyword evidence="11" id="KW-0812">Transmembrane</keyword>
<feature type="region of interest" description="Disordered" evidence="10">
    <location>
        <begin position="15"/>
        <end position="67"/>
    </location>
</feature>
<dbReference type="PANTHER" id="PTHR43065:SF46">
    <property type="entry name" value="C4-DICARBOXYLATE TRANSPORT SENSOR PROTEIN DCTB"/>
    <property type="match status" value="1"/>
</dbReference>
<dbReference type="CDD" id="cd06225">
    <property type="entry name" value="HAMP"/>
    <property type="match status" value="1"/>
</dbReference>
<keyword evidence="7" id="KW-0418">Kinase</keyword>
<dbReference type="PROSITE" id="PS50109">
    <property type="entry name" value="HIS_KIN"/>
    <property type="match status" value="1"/>
</dbReference>
<dbReference type="EMBL" id="ANOH01000255">
    <property type="protein sequence ID" value="EMI54874.1"/>
    <property type="molecule type" value="Genomic_DNA"/>
</dbReference>
<protein>
    <recommendedName>
        <fullName evidence="3">histidine kinase</fullName>
        <ecNumber evidence="3">2.7.13.3</ecNumber>
    </recommendedName>
</protein>
<comment type="subcellular location">
    <subcellularLocation>
        <location evidence="2">Membrane</location>
    </subcellularLocation>
</comment>
<dbReference type="Pfam" id="PF00672">
    <property type="entry name" value="HAMP"/>
    <property type="match status" value="1"/>
</dbReference>
<dbReference type="Gene3D" id="3.30.565.10">
    <property type="entry name" value="Histidine kinase-like ATPase, C-terminal domain"/>
    <property type="match status" value="1"/>
</dbReference>
<dbReference type="PRINTS" id="PR00344">
    <property type="entry name" value="BCTRLSENSOR"/>
</dbReference>
<feature type="domain" description="HAMP" evidence="13">
    <location>
        <begin position="383"/>
        <end position="435"/>
    </location>
</feature>
<dbReference type="Proteomes" id="UP000011885">
    <property type="component" value="Unassembled WGS sequence"/>
</dbReference>
<evidence type="ECO:0000313" key="14">
    <source>
        <dbReference type="EMBL" id="EMI54874.1"/>
    </source>
</evidence>
<dbReference type="SMART" id="SM00304">
    <property type="entry name" value="HAMP"/>
    <property type="match status" value="1"/>
</dbReference>
<keyword evidence="15" id="KW-1185">Reference proteome</keyword>
<dbReference type="InterPro" id="IPR036097">
    <property type="entry name" value="HisK_dim/P_sf"/>
</dbReference>
<dbReference type="SUPFAM" id="SSF158472">
    <property type="entry name" value="HAMP domain-like"/>
    <property type="match status" value="1"/>
</dbReference>
<reference evidence="14 15" key="1">
    <citation type="journal article" date="2013" name="Mar. Genomics">
        <title>Expression of sulfatases in Rhodopirellula baltica and the diversity of sulfatases in the genus Rhodopirellula.</title>
        <authorList>
            <person name="Wegner C.E."/>
            <person name="Richter-Heitmann T."/>
            <person name="Klindworth A."/>
            <person name="Klockow C."/>
            <person name="Richter M."/>
            <person name="Achstetter T."/>
            <person name="Glockner F.O."/>
            <person name="Harder J."/>
        </authorList>
    </citation>
    <scope>NUCLEOTIDE SEQUENCE [LARGE SCALE GENOMIC DNA]</scope>
    <source>
        <strain evidence="14 15">SM41</strain>
    </source>
</reference>
<evidence type="ECO:0000256" key="8">
    <source>
        <dbReference type="ARBA" id="ARBA00022840"/>
    </source>
</evidence>
<dbReference type="SUPFAM" id="SSF47384">
    <property type="entry name" value="Homodimeric domain of signal transducing histidine kinase"/>
    <property type="match status" value="1"/>
</dbReference>
<dbReference type="InterPro" id="IPR004358">
    <property type="entry name" value="Sig_transdc_His_kin-like_C"/>
</dbReference>
<dbReference type="GO" id="GO:0000155">
    <property type="term" value="F:phosphorelay sensor kinase activity"/>
    <property type="evidence" value="ECO:0007669"/>
    <property type="project" value="InterPro"/>
</dbReference>
<dbReference type="GO" id="GO:0016020">
    <property type="term" value="C:membrane"/>
    <property type="evidence" value="ECO:0007669"/>
    <property type="project" value="UniProtKB-SubCell"/>
</dbReference>
<dbReference type="PROSITE" id="PS50885">
    <property type="entry name" value="HAMP"/>
    <property type="match status" value="1"/>
</dbReference>
<feature type="transmembrane region" description="Helical" evidence="11">
    <location>
        <begin position="361"/>
        <end position="381"/>
    </location>
</feature>
<feature type="region of interest" description="Disordered" evidence="10">
    <location>
        <begin position="674"/>
        <end position="725"/>
    </location>
</feature>
<dbReference type="Gene3D" id="6.10.340.10">
    <property type="match status" value="1"/>
</dbReference>
<evidence type="ECO:0000256" key="6">
    <source>
        <dbReference type="ARBA" id="ARBA00022741"/>
    </source>
</evidence>
<evidence type="ECO:0000256" key="10">
    <source>
        <dbReference type="SAM" id="MobiDB-lite"/>
    </source>
</evidence>
<keyword evidence="8 14" id="KW-0067">ATP-binding</keyword>
<dbReference type="SMART" id="SM00388">
    <property type="entry name" value="HisKA"/>
    <property type="match status" value="1"/>
</dbReference>
<evidence type="ECO:0000256" key="11">
    <source>
        <dbReference type="SAM" id="Phobius"/>
    </source>
</evidence>
<keyword evidence="4" id="KW-0597">Phosphoprotein</keyword>
<dbReference type="CDD" id="cd00082">
    <property type="entry name" value="HisKA"/>
    <property type="match status" value="1"/>
</dbReference>
<sequence length="725" mass="79465">MRSSRDFLRSRIRFFKSGDSRHAGGPTTRDVSRVRPEAGIQPDRSADDGNQSSSAKPSIPAGADGPLGVREAMDFDAKMDLDASNLDYSSVWGSFDPNSGGNAAGTRFSSADGASKSSTDSGIWKRGTPVSGLLQRHSIRTKLFFGVVTLACTIGSLAVVGLLGFYRYRTLADAISVRATELSHATELNQWATAARDSNTRICLMKSREGMIDSSVLAETGLQMERANFDQAMLELVLTLNRYADAIGVDCSMSECDLLESECSLVESVAGPTDSGGLSSTLIDTREQRESVVAIGRSVRLCERMRQDPRAVAVYAQNGTNELSDQLGDLVRQTRQHLGLIHGQMASFSDHVKLQHQAGIAGAWIALAIATAITGAMVWYFQMMVIGPFSNLVMGARLVARGQYRHRIEMGSEDEIGELGEILNQMTDRFRRSMLHIQKICKEKDEEVKVRSREVIRNEQLAGVGFLAAGFAHEINNPMAAIAWSAEALESRVNDLLMYPADERLLDEELMETVQENLQRIQGEAYRCKSITERMLSFSRIGHVDRESIDIAPLVSDVVEMIGTLGKYKCKKISVDASDGVFAHANSQEIRQVILNLVTNAMESVDSDGRVDIVVRNDVNFASITVRDSGCGMTADVMQHLFEPFYTRRRDGTGTGLGLSISYRIVSQHGGQLIPRSEGEGCGSEFELRLPIRARNQQPADQQSTESVSGNEPQREWQDASPQAA</sequence>
<feature type="transmembrane region" description="Helical" evidence="11">
    <location>
        <begin position="143"/>
        <end position="166"/>
    </location>
</feature>
<evidence type="ECO:0000256" key="3">
    <source>
        <dbReference type="ARBA" id="ARBA00012438"/>
    </source>
</evidence>
<dbReference type="Gene3D" id="1.10.287.130">
    <property type="match status" value="1"/>
</dbReference>